<evidence type="ECO:0000313" key="2">
    <source>
        <dbReference type="EMBL" id="KAJ8391073.1"/>
    </source>
</evidence>
<gene>
    <name evidence="2" type="ORF">AAFF_G00096940</name>
</gene>
<reference evidence="2" key="1">
    <citation type="journal article" date="2023" name="Science">
        <title>Genome structures resolve the early diversification of teleost fishes.</title>
        <authorList>
            <person name="Parey E."/>
            <person name="Louis A."/>
            <person name="Montfort J."/>
            <person name="Bouchez O."/>
            <person name="Roques C."/>
            <person name="Iampietro C."/>
            <person name="Lluch J."/>
            <person name="Castinel A."/>
            <person name="Donnadieu C."/>
            <person name="Desvignes T."/>
            <person name="Floi Bucao C."/>
            <person name="Jouanno E."/>
            <person name="Wen M."/>
            <person name="Mejri S."/>
            <person name="Dirks R."/>
            <person name="Jansen H."/>
            <person name="Henkel C."/>
            <person name="Chen W.J."/>
            <person name="Zahm M."/>
            <person name="Cabau C."/>
            <person name="Klopp C."/>
            <person name="Thompson A.W."/>
            <person name="Robinson-Rechavi M."/>
            <person name="Braasch I."/>
            <person name="Lecointre G."/>
            <person name="Bobe J."/>
            <person name="Postlethwait J.H."/>
            <person name="Berthelot C."/>
            <person name="Roest Crollius H."/>
            <person name="Guiguen Y."/>
        </authorList>
    </citation>
    <scope>NUCLEOTIDE SEQUENCE</scope>
    <source>
        <strain evidence="2">NC1722</strain>
    </source>
</reference>
<keyword evidence="3" id="KW-1185">Reference proteome</keyword>
<comment type="caution">
    <text evidence="2">The sequence shown here is derived from an EMBL/GenBank/DDBJ whole genome shotgun (WGS) entry which is preliminary data.</text>
</comment>
<evidence type="ECO:0000256" key="1">
    <source>
        <dbReference type="SAM" id="MobiDB-lite"/>
    </source>
</evidence>
<proteinExistence type="predicted"/>
<dbReference type="EMBL" id="JAINUG010000162">
    <property type="protein sequence ID" value="KAJ8391073.1"/>
    <property type="molecule type" value="Genomic_DNA"/>
</dbReference>
<dbReference type="Proteomes" id="UP001221898">
    <property type="component" value="Unassembled WGS sequence"/>
</dbReference>
<name>A0AAD7RVH5_9TELE</name>
<sequence>MSEDEAVVILAAGLLPPMHCRTYKDRLALVQSSEGHGRVAVTPHPEPGLGSKVAGTPGSQTAQLSLRWTV</sequence>
<dbReference type="AlphaFoldDB" id="A0AAD7RVH5"/>
<accession>A0AAD7RVH5</accession>
<organism evidence="2 3">
    <name type="scientific">Aldrovandia affinis</name>
    <dbReference type="NCBI Taxonomy" id="143900"/>
    <lineage>
        <taxon>Eukaryota</taxon>
        <taxon>Metazoa</taxon>
        <taxon>Chordata</taxon>
        <taxon>Craniata</taxon>
        <taxon>Vertebrata</taxon>
        <taxon>Euteleostomi</taxon>
        <taxon>Actinopterygii</taxon>
        <taxon>Neopterygii</taxon>
        <taxon>Teleostei</taxon>
        <taxon>Notacanthiformes</taxon>
        <taxon>Halosauridae</taxon>
        <taxon>Aldrovandia</taxon>
    </lineage>
</organism>
<evidence type="ECO:0000313" key="3">
    <source>
        <dbReference type="Proteomes" id="UP001221898"/>
    </source>
</evidence>
<protein>
    <submittedName>
        <fullName evidence="2">Uncharacterized protein</fullName>
    </submittedName>
</protein>
<feature type="region of interest" description="Disordered" evidence="1">
    <location>
        <begin position="38"/>
        <end position="60"/>
    </location>
</feature>